<proteinExistence type="predicted"/>
<accession>A0ABR0WPQ7</accession>
<dbReference type="EMBL" id="JABTTQ020000009">
    <property type="protein sequence ID" value="KAK6149528.1"/>
    <property type="molecule type" value="Genomic_DNA"/>
</dbReference>
<keyword evidence="2" id="KW-1185">Reference proteome</keyword>
<name>A0ABR0WPQ7_REHGL</name>
<reference evidence="1 2" key="1">
    <citation type="journal article" date="2021" name="Comput. Struct. Biotechnol. J.">
        <title>De novo genome assembly of the potent medicinal plant Rehmannia glutinosa using nanopore technology.</title>
        <authorList>
            <person name="Ma L."/>
            <person name="Dong C."/>
            <person name="Song C."/>
            <person name="Wang X."/>
            <person name="Zheng X."/>
            <person name="Niu Y."/>
            <person name="Chen S."/>
            <person name="Feng W."/>
        </authorList>
    </citation>
    <scope>NUCLEOTIDE SEQUENCE [LARGE SCALE GENOMIC DNA]</scope>
    <source>
        <strain evidence="1">DH-2019</strain>
    </source>
</reference>
<evidence type="ECO:0000313" key="1">
    <source>
        <dbReference type="EMBL" id="KAK6149528.1"/>
    </source>
</evidence>
<organism evidence="1 2">
    <name type="scientific">Rehmannia glutinosa</name>
    <name type="common">Chinese foxglove</name>
    <dbReference type="NCBI Taxonomy" id="99300"/>
    <lineage>
        <taxon>Eukaryota</taxon>
        <taxon>Viridiplantae</taxon>
        <taxon>Streptophyta</taxon>
        <taxon>Embryophyta</taxon>
        <taxon>Tracheophyta</taxon>
        <taxon>Spermatophyta</taxon>
        <taxon>Magnoliopsida</taxon>
        <taxon>eudicotyledons</taxon>
        <taxon>Gunneridae</taxon>
        <taxon>Pentapetalae</taxon>
        <taxon>asterids</taxon>
        <taxon>lamiids</taxon>
        <taxon>Lamiales</taxon>
        <taxon>Orobanchaceae</taxon>
        <taxon>Rehmannieae</taxon>
        <taxon>Rehmannia</taxon>
    </lineage>
</organism>
<protein>
    <submittedName>
        <fullName evidence="1">Uncharacterized protein</fullName>
    </submittedName>
</protein>
<sequence length="255" mass="28858">MNQQSFGNTITVKQPPLKKHTRIKRLSTEEMMERRKHGKCYNCDNPWVKGHHSKQQLCMLDFEDEDKDMYDDHPELDISLHAITGVTNSQMMKFRVHITGVSVMALVNTRSTHNFINIETAHRLRLPISKRTGLQVAVANGEQVASAGICAPVILSQEELLDSIRTELRESKENREYLIKASTDTSGQWTLHDGLLLRDNKIFLFPTSTLIPTVLATIHNANHEGIQKTIRRIKCSIATLSPKLCSSQVFTQGIS</sequence>
<dbReference type="InterPro" id="IPR021109">
    <property type="entry name" value="Peptidase_aspartic_dom_sf"/>
</dbReference>
<gene>
    <name evidence="1" type="ORF">DH2020_017053</name>
</gene>
<comment type="caution">
    <text evidence="1">The sequence shown here is derived from an EMBL/GenBank/DDBJ whole genome shotgun (WGS) entry which is preliminary data.</text>
</comment>
<dbReference type="Gene3D" id="2.40.70.10">
    <property type="entry name" value="Acid Proteases"/>
    <property type="match status" value="1"/>
</dbReference>
<evidence type="ECO:0000313" key="2">
    <source>
        <dbReference type="Proteomes" id="UP001318860"/>
    </source>
</evidence>
<dbReference type="Proteomes" id="UP001318860">
    <property type="component" value="Unassembled WGS sequence"/>
</dbReference>
<dbReference type="CDD" id="cd00303">
    <property type="entry name" value="retropepsin_like"/>
    <property type="match status" value="1"/>
</dbReference>